<keyword evidence="4" id="KW-0503">Monooxygenase</keyword>
<comment type="similarity">
    <text evidence="4">Belongs to the cytochrome P450 family.</text>
</comment>
<dbReference type="EMBL" id="CAFZ01000257">
    <property type="protein sequence ID" value="CCA73842.1"/>
    <property type="molecule type" value="Genomic_DNA"/>
</dbReference>
<dbReference type="PRINTS" id="PR00463">
    <property type="entry name" value="EP450I"/>
</dbReference>
<dbReference type="InterPro" id="IPR036396">
    <property type="entry name" value="Cyt_P450_sf"/>
</dbReference>
<keyword evidence="4" id="KW-0560">Oxidoreductase</keyword>
<dbReference type="eggNOG" id="KOG0684">
    <property type="taxonomic scope" value="Eukaryota"/>
</dbReference>
<keyword evidence="6" id="KW-1185">Reference proteome</keyword>
<dbReference type="PROSITE" id="PS00086">
    <property type="entry name" value="CYTOCHROME_P450"/>
    <property type="match status" value="1"/>
</dbReference>
<dbReference type="CDD" id="cd11040">
    <property type="entry name" value="CYP7_CYP8-like"/>
    <property type="match status" value="1"/>
</dbReference>
<dbReference type="InterPro" id="IPR001128">
    <property type="entry name" value="Cyt_P450"/>
</dbReference>
<sequence length="410" mass="46059">MKPQDISTVWKTKELSFDAIVEWGLNTIFSLSPNAVQRLHLDGPDGTGSMYASSHTFFRDHLAPGKPLETITSDFVGYMMKDIETVKQKLRKAPGGKLRVDLMHWIRQRVGIPSTNAMVGEGPLRYDPGILDALAKFDTDMLRLSSGLPKWINKDAHDNVRRLSDAFAHGLEGEKGIYWVEKRMKMMEDRGISFRDQTTATMSIWQALQANAIPVIFWMVYELLRNPDTLQELMQEARPSLGANGNLVDIEYLSTKTPKLNAFYWEVLRYASGNTSVRQVLETVSIGGRTLYKGAMVMLPSRPHHMNPEIFGDDCDKFVPDRFLRDGKEPGKLNPGIRSVRAFGGGNTLCPGRHFATNEVFSAVVTIFNTFDISLVDPSQSVYPQTERSTLATFPPNETVLADIKLKEGR</sequence>
<evidence type="ECO:0000256" key="2">
    <source>
        <dbReference type="ARBA" id="ARBA00023004"/>
    </source>
</evidence>
<dbReference type="Gene3D" id="1.10.630.10">
    <property type="entry name" value="Cytochrome P450"/>
    <property type="match status" value="1"/>
</dbReference>
<dbReference type="InterPro" id="IPR053007">
    <property type="entry name" value="CYP450_monoxygenase_sec-met"/>
</dbReference>
<dbReference type="GO" id="GO:0016705">
    <property type="term" value="F:oxidoreductase activity, acting on paired donors, with incorporation or reduction of molecular oxygen"/>
    <property type="evidence" value="ECO:0007669"/>
    <property type="project" value="InterPro"/>
</dbReference>
<dbReference type="GO" id="GO:0020037">
    <property type="term" value="F:heme binding"/>
    <property type="evidence" value="ECO:0007669"/>
    <property type="project" value="InterPro"/>
</dbReference>
<dbReference type="GO" id="GO:0004497">
    <property type="term" value="F:monooxygenase activity"/>
    <property type="evidence" value="ECO:0007669"/>
    <property type="project" value="UniProtKB-KW"/>
</dbReference>
<reference evidence="5 6" key="1">
    <citation type="journal article" date="2011" name="PLoS Pathog.">
        <title>Endophytic Life Strategies Decoded by Genome and Transcriptome Analyses of the Mutualistic Root Symbiont Piriformospora indica.</title>
        <authorList>
            <person name="Zuccaro A."/>
            <person name="Lahrmann U."/>
            <person name="Guldener U."/>
            <person name="Langen G."/>
            <person name="Pfiffi S."/>
            <person name="Biedenkopf D."/>
            <person name="Wong P."/>
            <person name="Samans B."/>
            <person name="Grimm C."/>
            <person name="Basiewicz M."/>
            <person name="Murat C."/>
            <person name="Martin F."/>
            <person name="Kogel K.H."/>
        </authorList>
    </citation>
    <scope>NUCLEOTIDE SEQUENCE [LARGE SCALE GENOMIC DNA]</scope>
    <source>
        <strain evidence="5 6">DSM 11827</strain>
    </source>
</reference>
<keyword evidence="1 3" id="KW-0479">Metal-binding</keyword>
<comment type="cofactor">
    <cofactor evidence="3">
        <name>heme</name>
        <dbReference type="ChEBI" id="CHEBI:30413"/>
    </cofactor>
</comment>
<dbReference type="InterPro" id="IPR002401">
    <property type="entry name" value="Cyt_P450_E_grp-I"/>
</dbReference>
<dbReference type="SUPFAM" id="SSF48264">
    <property type="entry name" value="Cytochrome P450"/>
    <property type="match status" value="1"/>
</dbReference>
<evidence type="ECO:0000313" key="6">
    <source>
        <dbReference type="Proteomes" id="UP000007148"/>
    </source>
</evidence>
<comment type="caution">
    <text evidence="5">The sequence shown here is derived from an EMBL/GenBank/DDBJ whole genome shotgun (WGS) entry which is preliminary data.</text>
</comment>
<evidence type="ECO:0000313" key="5">
    <source>
        <dbReference type="EMBL" id="CCA73842.1"/>
    </source>
</evidence>
<dbReference type="GO" id="GO:0005506">
    <property type="term" value="F:iron ion binding"/>
    <property type="evidence" value="ECO:0007669"/>
    <property type="project" value="InterPro"/>
</dbReference>
<dbReference type="HOGENOM" id="CLU_018012_3_1_1"/>
<dbReference type="Proteomes" id="UP000007148">
    <property type="component" value="Unassembled WGS sequence"/>
</dbReference>
<dbReference type="AlphaFoldDB" id="G4TR99"/>
<gene>
    <name evidence="5" type="ORF">PIIN_07796</name>
</gene>
<evidence type="ECO:0000256" key="4">
    <source>
        <dbReference type="RuleBase" id="RU000461"/>
    </source>
</evidence>
<protein>
    <submittedName>
        <fullName evidence="5">Related to cytochrome P450 7B1</fullName>
    </submittedName>
</protein>
<dbReference type="OMA" id="YTGRTHE"/>
<keyword evidence="3 4" id="KW-0349">Heme</keyword>
<accession>G4TR99</accession>
<dbReference type="Pfam" id="PF00067">
    <property type="entry name" value="p450"/>
    <property type="match status" value="1"/>
</dbReference>
<dbReference type="OrthoDB" id="3366823at2759"/>
<proteinExistence type="inferred from homology"/>
<dbReference type="PANTHER" id="PTHR47582:SF1">
    <property type="entry name" value="P450, PUTATIVE (EUROFUNG)-RELATED"/>
    <property type="match status" value="1"/>
</dbReference>
<dbReference type="PANTHER" id="PTHR47582">
    <property type="entry name" value="P450, PUTATIVE (EUROFUNG)-RELATED"/>
    <property type="match status" value="1"/>
</dbReference>
<keyword evidence="2 3" id="KW-0408">Iron</keyword>
<dbReference type="STRING" id="1109443.G4TR99"/>
<evidence type="ECO:0000256" key="3">
    <source>
        <dbReference type="PIRSR" id="PIRSR602401-1"/>
    </source>
</evidence>
<dbReference type="InterPro" id="IPR017972">
    <property type="entry name" value="Cyt_P450_CS"/>
</dbReference>
<feature type="binding site" description="axial binding residue" evidence="3">
    <location>
        <position position="350"/>
    </location>
    <ligand>
        <name>heme</name>
        <dbReference type="ChEBI" id="CHEBI:30413"/>
    </ligand>
    <ligandPart>
        <name>Fe</name>
        <dbReference type="ChEBI" id="CHEBI:18248"/>
    </ligandPart>
</feature>
<dbReference type="InParanoid" id="G4TR99"/>
<organism evidence="5 6">
    <name type="scientific">Serendipita indica (strain DSM 11827)</name>
    <name type="common">Root endophyte fungus</name>
    <name type="synonym">Piriformospora indica</name>
    <dbReference type="NCBI Taxonomy" id="1109443"/>
    <lineage>
        <taxon>Eukaryota</taxon>
        <taxon>Fungi</taxon>
        <taxon>Dikarya</taxon>
        <taxon>Basidiomycota</taxon>
        <taxon>Agaricomycotina</taxon>
        <taxon>Agaricomycetes</taxon>
        <taxon>Sebacinales</taxon>
        <taxon>Serendipitaceae</taxon>
        <taxon>Serendipita</taxon>
    </lineage>
</organism>
<name>G4TR99_SERID</name>
<evidence type="ECO:0000256" key="1">
    <source>
        <dbReference type="ARBA" id="ARBA00022723"/>
    </source>
</evidence>